<protein>
    <submittedName>
        <fullName evidence="3">Uncharacterized protein</fullName>
    </submittedName>
</protein>
<dbReference type="EMBL" id="SRMA01026953">
    <property type="protein sequence ID" value="TRY65069.1"/>
    <property type="molecule type" value="Genomic_DNA"/>
</dbReference>
<evidence type="ECO:0000256" key="1">
    <source>
        <dbReference type="SAM" id="MobiDB-lite"/>
    </source>
</evidence>
<proteinExistence type="predicted"/>
<feature type="compositionally biased region" description="Low complexity" evidence="1">
    <location>
        <begin position="42"/>
        <end position="74"/>
    </location>
</feature>
<dbReference type="Proteomes" id="UP000316079">
    <property type="component" value="Unassembled WGS sequence"/>
</dbReference>
<reference evidence="3 4" key="1">
    <citation type="journal article" date="2019" name="Sci. Data">
        <title>Hybrid genome assembly and annotation of Danionella translucida.</title>
        <authorList>
            <person name="Kadobianskyi M."/>
            <person name="Schulze L."/>
            <person name="Schuelke M."/>
            <person name="Judkewitz B."/>
        </authorList>
    </citation>
    <scope>NUCLEOTIDE SEQUENCE [LARGE SCALE GENOMIC DNA]</scope>
    <source>
        <strain evidence="3 4">Bolton</strain>
    </source>
</reference>
<gene>
    <name evidence="3" type="ORF">DNTS_000399</name>
    <name evidence="2" type="ORF">DNTS_026090</name>
</gene>
<evidence type="ECO:0000313" key="4">
    <source>
        <dbReference type="Proteomes" id="UP000316079"/>
    </source>
</evidence>
<sequence>DSVFKQLMKRLNNIKTPKKKQGPTPQRRKKRRLDFEDYDGDSSTCTLESAESSSASTVMLDTGESSTSPSESTEFPAGAAADKDVPIGQKDHRRNKDHSDTNSQQSQARHYRTLQEIYKRPKPNKEAVAHLLDLEFDSRRAFINSDTLRDQDRPSKILHAYPCFRELDNVMDELGRILDKGNPRFIPKLKARWENFYSKAQFYGVYKKVLKPPLTLDGVQHSIAMMKALPEMFPSPVAPPKKMGQASEAMLHILEPTENPDTFLMGRPLSCPVLIVSENNCMLAIGTTPVTTFPKEDLHEGVLYIMAYYYAFHLIYPKCVATLLSVLQTEVISDAIHGLDATSSYKKAISEWKKFIGE</sequence>
<comment type="caution">
    <text evidence="3">The sequence shown here is derived from an EMBL/GenBank/DDBJ whole genome shotgun (WGS) entry which is preliminary data.</text>
</comment>
<evidence type="ECO:0000313" key="2">
    <source>
        <dbReference type="EMBL" id="TRY65069.1"/>
    </source>
</evidence>
<reference evidence="3" key="2">
    <citation type="submission" date="2019-04" db="EMBL/GenBank/DDBJ databases">
        <authorList>
            <person name="Kadobianskyi M."/>
            <person name="Schulze L."/>
            <person name="Schuelke M."/>
            <person name="Judkewitz B."/>
        </authorList>
    </citation>
    <scope>NUCLEOTIDE SEQUENCE</scope>
    <source>
        <strain evidence="3">Bolton</strain>
        <tissue evidence="3">Whole-body</tissue>
    </source>
</reference>
<keyword evidence="4" id="KW-1185">Reference proteome</keyword>
<dbReference type="EMBL" id="SRMA01001087">
    <property type="protein sequence ID" value="TRZ04152.1"/>
    <property type="molecule type" value="Genomic_DNA"/>
</dbReference>
<accession>A0A553RPQ3</accession>
<dbReference type="STRING" id="623744.A0A553RPQ3"/>
<evidence type="ECO:0000313" key="3">
    <source>
        <dbReference type="EMBL" id="TRZ04152.1"/>
    </source>
</evidence>
<feature type="region of interest" description="Disordered" evidence="1">
    <location>
        <begin position="1"/>
        <end position="109"/>
    </location>
</feature>
<name>A0A553RPQ3_9TELE</name>
<feature type="compositionally biased region" description="Basic residues" evidence="1">
    <location>
        <begin position="16"/>
        <end position="32"/>
    </location>
</feature>
<feature type="non-terminal residue" evidence="3">
    <location>
        <position position="1"/>
    </location>
</feature>
<dbReference type="AlphaFoldDB" id="A0A553RPQ3"/>
<dbReference type="OrthoDB" id="8962263at2759"/>
<organism evidence="3 4">
    <name type="scientific">Danionella cerebrum</name>
    <dbReference type="NCBI Taxonomy" id="2873325"/>
    <lineage>
        <taxon>Eukaryota</taxon>
        <taxon>Metazoa</taxon>
        <taxon>Chordata</taxon>
        <taxon>Craniata</taxon>
        <taxon>Vertebrata</taxon>
        <taxon>Euteleostomi</taxon>
        <taxon>Actinopterygii</taxon>
        <taxon>Neopterygii</taxon>
        <taxon>Teleostei</taxon>
        <taxon>Ostariophysi</taxon>
        <taxon>Cypriniformes</taxon>
        <taxon>Danionidae</taxon>
        <taxon>Danioninae</taxon>
        <taxon>Danionella</taxon>
    </lineage>
</organism>